<accession>A0A8J8TAF1</accession>
<reference evidence="2" key="1">
    <citation type="submission" date="2019-06" db="EMBL/GenBank/DDBJ databases">
        <authorList>
            <person name="Zheng W."/>
        </authorList>
    </citation>
    <scope>NUCLEOTIDE SEQUENCE</scope>
    <source>
        <strain evidence="2">QDHG01</strain>
    </source>
</reference>
<organism evidence="2 3">
    <name type="scientific">Halteria grandinella</name>
    <dbReference type="NCBI Taxonomy" id="5974"/>
    <lineage>
        <taxon>Eukaryota</taxon>
        <taxon>Sar</taxon>
        <taxon>Alveolata</taxon>
        <taxon>Ciliophora</taxon>
        <taxon>Intramacronucleata</taxon>
        <taxon>Spirotrichea</taxon>
        <taxon>Stichotrichia</taxon>
        <taxon>Sporadotrichida</taxon>
        <taxon>Halteriidae</taxon>
        <taxon>Halteria</taxon>
    </lineage>
</organism>
<gene>
    <name evidence="2" type="ORF">FGO68_gene4256</name>
</gene>
<protein>
    <submittedName>
        <fullName evidence="2">Uncharacterized protein</fullName>
    </submittedName>
</protein>
<keyword evidence="1" id="KW-0175">Coiled coil</keyword>
<sequence length="210" mass="25101">MQKKLRKKLISMLAHPILRKSLWVMMCKRINLYANAASKLSKMPNRSQILNNFVQQMNDMKVGIVINQRKHLIQNQIQKRKRYADVIESQTLANISRINHSFNQLQDYLTLKKYEIINQIWDKERNDIDENEISIEELEKQQVLLRNYLKRNNEQSNKFEPDKLNKNKFALLEDFISQQLMIAKKVQKIQNGEELEHRIKLSLSFYTVSK</sequence>
<name>A0A8J8TAF1_HALGN</name>
<evidence type="ECO:0000313" key="3">
    <source>
        <dbReference type="Proteomes" id="UP000785679"/>
    </source>
</evidence>
<feature type="coiled-coil region" evidence="1">
    <location>
        <begin position="121"/>
        <end position="158"/>
    </location>
</feature>
<keyword evidence="3" id="KW-1185">Reference proteome</keyword>
<evidence type="ECO:0000313" key="2">
    <source>
        <dbReference type="EMBL" id="TNV87605.1"/>
    </source>
</evidence>
<comment type="caution">
    <text evidence="2">The sequence shown here is derived from an EMBL/GenBank/DDBJ whole genome shotgun (WGS) entry which is preliminary data.</text>
</comment>
<dbReference type="AlphaFoldDB" id="A0A8J8TAF1"/>
<dbReference type="EMBL" id="RRYP01000322">
    <property type="protein sequence ID" value="TNV87605.1"/>
    <property type="molecule type" value="Genomic_DNA"/>
</dbReference>
<proteinExistence type="predicted"/>
<evidence type="ECO:0000256" key="1">
    <source>
        <dbReference type="SAM" id="Coils"/>
    </source>
</evidence>
<dbReference type="Proteomes" id="UP000785679">
    <property type="component" value="Unassembled WGS sequence"/>
</dbReference>